<reference evidence="2" key="1">
    <citation type="submission" date="2016-11" db="EMBL/GenBank/DDBJ databases">
        <title>Mesorhizobium oceanicum sp. nov., isolated from deep seawater in South China Sea.</title>
        <authorList>
            <person name="Fu G.-Y."/>
        </authorList>
    </citation>
    <scope>NUCLEOTIDE SEQUENCE [LARGE SCALE GENOMIC DNA]</scope>
    <source>
        <strain evidence="2">B7</strain>
    </source>
</reference>
<dbReference type="PANTHER" id="PTHR13017">
    <property type="entry name" value="5-FORMYLTETRAHYDROFOLATE CYCLO-LIGASE-RELATED"/>
    <property type="match status" value="1"/>
</dbReference>
<dbReference type="InterPro" id="IPR024185">
    <property type="entry name" value="FTHF_cligase-like_sf"/>
</dbReference>
<evidence type="ECO:0000313" key="1">
    <source>
        <dbReference type="EMBL" id="APH73993.1"/>
    </source>
</evidence>
<dbReference type="InterPro" id="IPR037171">
    <property type="entry name" value="NagB/RpiA_transferase-like"/>
</dbReference>
<keyword evidence="1" id="KW-0436">Ligase</keyword>
<dbReference type="OrthoDB" id="9156280at2"/>
<dbReference type="Proteomes" id="UP000182840">
    <property type="component" value="Chromosome"/>
</dbReference>
<gene>
    <name evidence="1" type="ORF">BSQ44_23435</name>
</gene>
<name>A0A1L3SX35_9HYPH</name>
<sequence>MREEGRWAGRNPGKDLLRHDIWRRLEDEGVAVGPAWSMIPNFVGADVAAWRLAQTPAWKEARTVKTNPDHPQIPIRVRALYEGKTVYTPVPYLTREFPYLRLDPKKLSDAGISFELAATAQGFMEHGERIEFEDIEPLDFCVVGSVAVSRAGGRTGKGAGFADLETGIFRELGIVTADTPMATTVHSVQIVSDERVVIEAHDTPLDFVATELELIETRNAMPRPQGVSWDKVRQDQFETIPFLARLRDRMLARRAGV</sequence>
<dbReference type="RefSeq" id="WP_072607456.1">
    <property type="nucleotide sequence ID" value="NZ_CP018171.1"/>
</dbReference>
<organism evidence="1 2">
    <name type="scientific">Aquibium oceanicum</name>
    <dbReference type="NCBI Taxonomy" id="1670800"/>
    <lineage>
        <taxon>Bacteria</taxon>
        <taxon>Pseudomonadati</taxon>
        <taxon>Pseudomonadota</taxon>
        <taxon>Alphaproteobacteria</taxon>
        <taxon>Hyphomicrobiales</taxon>
        <taxon>Phyllobacteriaceae</taxon>
        <taxon>Aquibium</taxon>
    </lineage>
</organism>
<dbReference type="STRING" id="1670800.BSQ44_23435"/>
<dbReference type="KEGG" id="meso:BSQ44_23435"/>
<dbReference type="EMBL" id="CP018171">
    <property type="protein sequence ID" value="APH73993.1"/>
    <property type="molecule type" value="Genomic_DNA"/>
</dbReference>
<dbReference type="GO" id="GO:0005737">
    <property type="term" value="C:cytoplasm"/>
    <property type="evidence" value="ECO:0007669"/>
    <property type="project" value="TreeGrafter"/>
</dbReference>
<keyword evidence="2" id="KW-1185">Reference proteome</keyword>
<proteinExistence type="predicted"/>
<accession>A0A1L3SX35</accession>
<dbReference type="PANTHER" id="PTHR13017:SF0">
    <property type="entry name" value="METHENYLTETRAHYDROFOLATE SYNTHASE DOMAIN-CONTAINING PROTEIN"/>
    <property type="match status" value="1"/>
</dbReference>
<dbReference type="Pfam" id="PF01812">
    <property type="entry name" value="5-FTHF_cyc-lig"/>
    <property type="match status" value="1"/>
</dbReference>
<protein>
    <submittedName>
        <fullName evidence="1">5-formyltetrahydrofolate cyclo-ligase</fullName>
    </submittedName>
</protein>
<dbReference type="AlphaFoldDB" id="A0A1L3SX35"/>
<dbReference type="InterPro" id="IPR002698">
    <property type="entry name" value="FTHF_cligase"/>
</dbReference>
<dbReference type="SUPFAM" id="SSF100950">
    <property type="entry name" value="NagB/RpiA/CoA transferase-like"/>
    <property type="match status" value="1"/>
</dbReference>
<evidence type="ECO:0000313" key="2">
    <source>
        <dbReference type="Proteomes" id="UP000182840"/>
    </source>
</evidence>
<dbReference type="Gene3D" id="3.40.50.10420">
    <property type="entry name" value="NagB/RpiA/CoA transferase-like"/>
    <property type="match status" value="1"/>
</dbReference>
<dbReference type="GO" id="GO:0016874">
    <property type="term" value="F:ligase activity"/>
    <property type="evidence" value="ECO:0007669"/>
    <property type="project" value="UniProtKB-KW"/>
</dbReference>